<dbReference type="OrthoDB" id="997000at2"/>
<gene>
    <name evidence="1" type="ORF">SAMN02745146_3424</name>
</gene>
<protein>
    <submittedName>
        <fullName evidence="1">Uncharacterized protein</fullName>
    </submittedName>
</protein>
<sequence>MPLSYRSLFYFESATAILLEIKRLDLPGEQDPNKLYHWLMFDKATGTLHPQDFVSMQAGAEVQEREFRQGRLRFTEQSATYVAHATGQALELAAAQPAQLPAALAQAIEAYLATLQPGSPR</sequence>
<keyword evidence="2" id="KW-1185">Reference proteome</keyword>
<evidence type="ECO:0000313" key="1">
    <source>
        <dbReference type="EMBL" id="SHJ57932.1"/>
    </source>
</evidence>
<organism evidence="1 2">
    <name type="scientific">Hymenobacter daecheongensis DSM 21074</name>
    <dbReference type="NCBI Taxonomy" id="1121955"/>
    <lineage>
        <taxon>Bacteria</taxon>
        <taxon>Pseudomonadati</taxon>
        <taxon>Bacteroidota</taxon>
        <taxon>Cytophagia</taxon>
        <taxon>Cytophagales</taxon>
        <taxon>Hymenobacteraceae</taxon>
        <taxon>Hymenobacter</taxon>
    </lineage>
</organism>
<accession>A0A1M6KGC9</accession>
<dbReference type="AlphaFoldDB" id="A0A1M6KGC9"/>
<proteinExistence type="predicted"/>
<dbReference type="STRING" id="1121955.SAMN02745146_3424"/>
<dbReference type="EMBL" id="FQYN01000008">
    <property type="protein sequence ID" value="SHJ57932.1"/>
    <property type="molecule type" value="Genomic_DNA"/>
</dbReference>
<name>A0A1M6KGC9_9BACT</name>
<dbReference type="RefSeq" id="WP_073111457.1">
    <property type="nucleotide sequence ID" value="NZ_FQYN01000008.1"/>
</dbReference>
<evidence type="ECO:0000313" key="2">
    <source>
        <dbReference type="Proteomes" id="UP000184418"/>
    </source>
</evidence>
<reference evidence="1 2" key="1">
    <citation type="submission" date="2016-11" db="EMBL/GenBank/DDBJ databases">
        <authorList>
            <person name="Jaros S."/>
            <person name="Januszkiewicz K."/>
            <person name="Wedrychowicz H."/>
        </authorList>
    </citation>
    <scope>NUCLEOTIDE SEQUENCE [LARGE SCALE GENOMIC DNA]</scope>
    <source>
        <strain evidence="1 2">DSM 21074</strain>
    </source>
</reference>
<dbReference type="Proteomes" id="UP000184418">
    <property type="component" value="Unassembled WGS sequence"/>
</dbReference>